<dbReference type="Gene3D" id="1.10.287.130">
    <property type="match status" value="1"/>
</dbReference>
<dbReference type="InterPro" id="IPR003594">
    <property type="entry name" value="HATPase_dom"/>
</dbReference>
<evidence type="ECO:0000259" key="9">
    <source>
        <dbReference type="PROSITE" id="PS50110"/>
    </source>
</evidence>
<feature type="coiled-coil region" evidence="7">
    <location>
        <begin position="125"/>
        <end position="152"/>
    </location>
</feature>
<dbReference type="Gene3D" id="3.40.50.2300">
    <property type="match status" value="1"/>
</dbReference>
<dbReference type="PROSITE" id="PS50109">
    <property type="entry name" value="HIS_KIN"/>
    <property type="match status" value="1"/>
</dbReference>
<keyword evidence="7" id="KW-0175">Coiled coil</keyword>
<sequence length="378" mass="42987">MKAEDTLILIVDDQPANLEILFQLFEQTQFEISFASDGRTCLDIARTDHPDMILLDIMMPEMDGFDVCRRLKLQPDTCDIPIIFMTALSDTVDKIKGFELGAIDYITKPFHAQEVLARVNTHLTVQRLQRELSQKNLELQQALEREKELNQLKSRFISVASHELRSPLTIISMTEKMLNRYADRMSEEKKLEQLHIIEDAVAKMTDLLDDVLLLVKVESHQFQFRPTHLDVAAYCRDIADQFRAMCVEAHVLEFSAHGENFDVNADPKLLRHIFSNLLSNAIKYSPNGGTIRFNLSRDDNTATMRFDVCDEGIGIAPGDLEHLFDAFHRGGNVEQIKGTGLGLWIVKQFVELHAGTLSVESELGHGTTFTVRLPFQQT</sequence>
<dbReference type="SMART" id="SM00448">
    <property type="entry name" value="REC"/>
    <property type="match status" value="1"/>
</dbReference>
<gene>
    <name evidence="10" type="ORF">U14_02294</name>
</gene>
<evidence type="ECO:0000256" key="3">
    <source>
        <dbReference type="ARBA" id="ARBA00022553"/>
    </source>
</evidence>
<dbReference type="PRINTS" id="PR00344">
    <property type="entry name" value="BCTRLSENSOR"/>
</dbReference>
<evidence type="ECO:0000256" key="7">
    <source>
        <dbReference type="SAM" id="Coils"/>
    </source>
</evidence>
<comment type="catalytic activity">
    <reaction evidence="1">
        <text>ATP + protein L-histidine = ADP + protein N-phospho-L-histidine.</text>
        <dbReference type="EC" id="2.7.13.3"/>
    </reaction>
</comment>
<organism evidence="10 11">
    <name type="scientific">Candidatus Moduliflexus flocculans</name>
    <dbReference type="NCBI Taxonomy" id="1499966"/>
    <lineage>
        <taxon>Bacteria</taxon>
        <taxon>Candidatus Moduliflexota</taxon>
        <taxon>Candidatus Moduliflexia</taxon>
        <taxon>Candidatus Moduliflexales</taxon>
        <taxon>Candidatus Moduliflexaceae</taxon>
    </lineage>
</organism>
<feature type="domain" description="Response regulatory" evidence="9">
    <location>
        <begin position="7"/>
        <end position="123"/>
    </location>
</feature>
<reference evidence="10 11" key="1">
    <citation type="journal article" date="2015" name="PeerJ">
        <title>First genomic representation of candidate bacterial phylum KSB3 points to enhanced environmental sensing as a trigger of wastewater bulking.</title>
        <authorList>
            <person name="Sekiguchi Y."/>
            <person name="Ohashi A."/>
            <person name="Parks D.H."/>
            <person name="Yamauchi T."/>
            <person name="Tyson G.W."/>
            <person name="Hugenholtz P."/>
        </authorList>
    </citation>
    <scope>NUCLEOTIDE SEQUENCE [LARGE SCALE GENOMIC DNA]</scope>
</reference>
<dbReference type="Gene3D" id="3.30.565.10">
    <property type="entry name" value="Histidine kinase-like ATPase, C-terminal domain"/>
    <property type="match status" value="1"/>
</dbReference>
<dbReference type="AlphaFoldDB" id="A0A0S6VYF9"/>
<dbReference type="CDD" id="cd19920">
    <property type="entry name" value="REC_PA4781-like"/>
    <property type="match status" value="1"/>
</dbReference>
<dbReference type="SMART" id="SM00387">
    <property type="entry name" value="HATPase_c"/>
    <property type="match status" value="1"/>
</dbReference>
<dbReference type="InterPro" id="IPR004358">
    <property type="entry name" value="Sig_transdc_His_kin-like_C"/>
</dbReference>
<dbReference type="InterPro" id="IPR003661">
    <property type="entry name" value="HisK_dim/P_dom"/>
</dbReference>
<evidence type="ECO:0000256" key="2">
    <source>
        <dbReference type="ARBA" id="ARBA00012438"/>
    </source>
</evidence>
<dbReference type="Proteomes" id="UP000030700">
    <property type="component" value="Unassembled WGS sequence"/>
</dbReference>
<evidence type="ECO:0000256" key="4">
    <source>
        <dbReference type="ARBA" id="ARBA00022679"/>
    </source>
</evidence>
<dbReference type="PANTHER" id="PTHR43547:SF2">
    <property type="entry name" value="HYBRID SIGNAL TRANSDUCTION HISTIDINE KINASE C"/>
    <property type="match status" value="1"/>
</dbReference>
<evidence type="ECO:0000313" key="11">
    <source>
        <dbReference type="Proteomes" id="UP000030700"/>
    </source>
</evidence>
<dbReference type="HOGENOM" id="CLU_000445_114_72_0"/>
<dbReference type="PANTHER" id="PTHR43547">
    <property type="entry name" value="TWO-COMPONENT HISTIDINE KINASE"/>
    <property type="match status" value="1"/>
</dbReference>
<accession>A0A0S6VYF9</accession>
<dbReference type="STRING" id="1499966.U14_02294"/>
<evidence type="ECO:0000256" key="6">
    <source>
        <dbReference type="PROSITE-ProRule" id="PRU00169"/>
    </source>
</evidence>
<dbReference type="Pfam" id="PF02518">
    <property type="entry name" value="HATPase_c"/>
    <property type="match status" value="1"/>
</dbReference>
<evidence type="ECO:0000256" key="1">
    <source>
        <dbReference type="ARBA" id="ARBA00000085"/>
    </source>
</evidence>
<dbReference type="InterPro" id="IPR005467">
    <property type="entry name" value="His_kinase_dom"/>
</dbReference>
<evidence type="ECO:0000256" key="5">
    <source>
        <dbReference type="ARBA" id="ARBA00022777"/>
    </source>
</evidence>
<name>A0A0S6VYF9_9BACT</name>
<dbReference type="Pfam" id="PF00072">
    <property type="entry name" value="Response_reg"/>
    <property type="match status" value="1"/>
</dbReference>
<dbReference type="CDD" id="cd00082">
    <property type="entry name" value="HisKA"/>
    <property type="match status" value="1"/>
</dbReference>
<keyword evidence="11" id="KW-1185">Reference proteome</keyword>
<evidence type="ECO:0000313" key="10">
    <source>
        <dbReference type="EMBL" id="GAK51052.1"/>
    </source>
</evidence>
<dbReference type="SUPFAM" id="SSF55874">
    <property type="entry name" value="ATPase domain of HSP90 chaperone/DNA topoisomerase II/histidine kinase"/>
    <property type="match status" value="1"/>
</dbReference>
<keyword evidence="3 6" id="KW-0597">Phosphoprotein</keyword>
<dbReference type="SUPFAM" id="SSF52172">
    <property type="entry name" value="CheY-like"/>
    <property type="match status" value="1"/>
</dbReference>
<protein>
    <recommendedName>
        <fullName evidence="2">histidine kinase</fullName>
        <ecNumber evidence="2">2.7.13.3</ecNumber>
    </recommendedName>
</protein>
<dbReference type="InterPro" id="IPR001789">
    <property type="entry name" value="Sig_transdc_resp-reg_receiver"/>
</dbReference>
<keyword evidence="4" id="KW-0808">Transferase</keyword>
<dbReference type="SUPFAM" id="SSF47384">
    <property type="entry name" value="Homodimeric domain of signal transducing histidine kinase"/>
    <property type="match status" value="1"/>
</dbReference>
<dbReference type="SMART" id="SM00388">
    <property type="entry name" value="HisKA"/>
    <property type="match status" value="1"/>
</dbReference>
<dbReference type="FunFam" id="3.30.565.10:FF:000006">
    <property type="entry name" value="Sensor histidine kinase WalK"/>
    <property type="match status" value="1"/>
</dbReference>
<dbReference type="InterPro" id="IPR036890">
    <property type="entry name" value="HATPase_C_sf"/>
</dbReference>
<dbReference type="EC" id="2.7.13.3" evidence="2"/>
<dbReference type="InterPro" id="IPR036097">
    <property type="entry name" value="HisK_dim/P_sf"/>
</dbReference>
<dbReference type="EMBL" id="DF820456">
    <property type="protein sequence ID" value="GAK51052.1"/>
    <property type="molecule type" value="Genomic_DNA"/>
</dbReference>
<feature type="domain" description="Histidine kinase" evidence="8">
    <location>
        <begin position="159"/>
        <end position="377"/>
    </location>
</feature>
<keyword evidence="5 10" id="KW-0418">Kinase</keyword>
<dbReference type="Pfam" id="PF00512">
    <property type="entry name" value="HisKA"/>
    <property type="match status" value="1"/>
</dbReference>
<feature type="modified residue" description="4-aspartylphosphate" evidence="6">
    <location>
        <position position="56"/>
    </location>
</feature>
<proteinExistence type="predicted"/>
<evidence type="ECO:0000259" key="8">
    <source>
        <dbReference type="PROSITE" id="PS50109"/>
    </source>
</evidence>
<dbReference type="InterPro" id="IPR011006">
    <property type="entry name" value="CheY-like_superfamily"/>
</dbReference>
<dbReference type="GO" id="GO:0000155">
    <property type="term" value="F:phosphorelay sensor kinase activity"/>
    <property type="evidence" value="ECO:0007669"/>
    <property type="project" value="InterPro"/>
</dbReference>
<dbReference type="PROSITE" id="PS50110">
    <property type="entry name" value="RESPONSE_REGULATORY"/>
    <property type="match status" value="1"/>
</dbReference>